<accession>A0A2N5H661</accession>
<dbReference type="Gene3D" id="3.40.50.1820">
    <property type="entry name" value="alpha/beta hydrolase"/>
    <property type="match status" value="1"/>
</dbReference>
<name>A0A2N5H661_9BACI</name>
<comment type="caution">
    <text evidence="4">The sequence shown here is derived from an EMBL/GenBank/DDBJ whole genome shotgun (WGS) entry which is preliminary data.</text>
</comment>
<dbReference type="Pfam" id="PF07859">
    <property type="entry name" value="Abhydrolase_3"/>
    <property type="match status" value="1"/>
</dbReference>
<reference evidence="4 5" key="1">
    <citation type="submission" date="2017-11" db="EMBL/GenBank/DDBJ databases">
        <title>Comparitive Functional Genomics of Dry Heat Resistant strains isolated from the Viking Spacecraft.</title>
        <authorList>
            <person name="Seuylemezian A."/>
            <person name="Cooper K."/>
            <person name="Vaishampayan P."/>
        </authorList>
    </citation>
    <scope>NUCLEOTIDE SEQUENCE [LARGE SCALE GENOMIC DNA]</scope>
    <source>
        <strain evidence="4 5">V32-6</strain>
    </source>
</reference>
<dbReference type="AlphaFoldDB" id="A0A2N5H661"/>
<gene>
    <name evidence="4" type="ORF">CVD27_27645</name>
</gene>
<dbReference type="InterPro" id="IPR050300">
    <property type="entry name" value="GDXG_lipolytic_enzyme"/>
</dbReference>
<dbReference type="PANTHER" id="PTHR48081:SF8">
    <property type="entry name" value="ALPHA_BETA HYDROLASE FOLD-3 DOMAIN-CONTAINING PROTEIN-RELATED"/>
    <property type="match status" value="1"/>
</dbReference>
<dbReference type="InterPro" id="IPR013094">
    <property type="entry name" value="AB_hydrolase_3"/>
</dbReference>
<organism evidence="4 5">
    <name type="scientific">Neobacillus cucumis</name>
    <dbReference type="NCBI Taxonomy" id="1740721"/>
    <lineage>
        <taxon>Bacteria</taxon>
        <taxon>Bacillati</taxon>
        <taxon>Bacillota</taxon>
        <taxon>Bacilli</taxon>
        <taxon>Bacillales</taxon>
        <taxon>Bacillaceae</taxon>
        <taxon>Neobacillus</taxon>
    </lineage>
</organism>
<evidence type="ECO:0000256" key="1">
    <source>
        <dbReference type="ARBA" id="ARBA00010515"/>
    </source>
</evidence>
<dbReference type="EMBL" id="PGVE01000109">
    <property type="protein sequence ID" value="PLS00989.1"/>
    <property type="molecule type" value="Genomic_DNA"/>
</dbReference>
<feature type="domain" description="Alpha/beta hydrolase fold-3" evidence="3">
    <location>
        <begin position="76"/>
        <end position="284"/>
    </location>
</feature>
<protein>
    <submittedName>
        <fullName evidence="4">Lipase</fullName>
    </submittedName>
</protein>
<dbReference type="FunFam" id="3.40.50.1820:FF:000089">
    <property type="entry name" value="Alpha/beta hydrolase"/>
    <property type="match status" value="1"/>
</dbReference>
<proteinExistence type="inferred from homology"/>
<dbReference type="GO" id="GO:0016787">
    <property type="term" value="F:hydrolase activity"/>
    <property type="evidence" value="ECO:0007669"/>
    <property type="project" value="UniProtKB-KW"/>
</dbReference>
<comment type="similarity">
    <text evidence="1">Belongs to the 'GDXG' lipolytic enzyme family.</text>
</comment>
<evidence type="ECO:0000313" key="5">
    <source>
        <dbReference type="Proteomes" id="UP000234950"/>
    </source>
</evidence>
<dbReference type="SUPFAM" id="SSF53474">
    <property type="entry name" value="alpha/beta-Hydrolases"/>
    <property type="match status" value="1"/>
</dbReference>
<keyword evidence="2" id="KW-0378">Hydrolase</keyword>
<evidence type="ECO:0000256" key="2">
    <source>
        <dbReference type="ARBA" id="ARBA00022801"/>
    </source>
</evidence>
<sequence length="316" mass="34742">MSLDLQTKALLDYLASLGTPPLETLTPQLARKAFQLPRGEIEPVGKVEDRTIPGPECDIPVRVYYPKEPQTSFPALIYYHGGGWVVGDIETHDNICRALTNLANCVTISVGYRLAPEHKFPAAVYDCFTAVEYVFEHAEEFQVDPTRIAVGGDSAGGNLAAVISNLSRDKQKPPICFQLLLYPATNIWGEPTPSMLENAEGYFLTKGTMEWFLTCYSNGEEEDKGNPLLAPIFYENFSGLPPALVITAEYDPLRDEGELYAKKLEEAGVKVELVRFDGTIHGFMSMASVIALGKAALEKSGQALKAVFYPIKSPIK</sequence>
<dbReference type="OrthoDB" id="9815425at2"/>
<dbReference type="RefSeq" id="WP_101652488.1">
    <property type="nucleotide sequence ID" value="NZ_PGVE01000109.1"/>
</dbReference>
<evidence type="ECO:0000313" key="4">
    <source>
        <dbReference type="EMBL" id="PLS00989.1"/>
    </source>
</evidence>
<dbReference type="PANTHER" id="PTHR48081">
    <property type="entry name" value="AB HYDROLASE SUPERFAMILY PROTEIN C4A8.06C"/>
    <property type="match status" value="1"/>
</dbReference>
<keyword evidence="5" id="KW-1185">Reference proteome</keyword>
<dbReference type="InterPro" id="IPR029058">
    <property type="entry name" value="AB_hydrolase_fold"/>
</dbReference>
<evidence type="ECO:0000259" key="3">
    <source>
        <dbReference type="Pfam" id="PF07859"/>
    </source>
</evidence>
<dbReference type="Proteomes" id="UP000234950">
    <property type="component" value="Unassembled WGS sequence"/>
</dbReference>